<evidence type="ECO:0000256" key="11">
    <source>
        <dbReference type="HAMAP-Rule" id="MF_00228"/>
    </source>
</evidence>
<comment type="caution">
    <text evidence="12">The sequence shown here is derived from an EMBL/GenBank/DDBJ whole genome shotgun (WGS) entry which is preliminary data.</text>
</comment>
<reference evidence="12 13" key="1">
    <citation type="submission" date="2018-04" db="EMBL/GenBank/DDBJ databases">
        <title>Genomic Encyclopedia of Archaeal and Bacterial Type Strains, Phase II (KMG-II): from individual species to whole genera.</title>
        <authorList>
            <person name="Goeker M."/>
        </authorList>
    </citation>
    <scope>NUCLEOTIDE SEQUENCE [LARGE SCALE GENOMIC DNA]</scope>
    <source>
        <strain evidence="12 13">DSM 18064</strain>
    </source>
</reference>
<protein>
    <recommendedName>
        <fullName evidence="11">Hydroxyethylthiazole kinase</fullName>
        <ecNumber evidence="11">2.7.1.50</ecNumber>
    </recommendedName>
    <alternativeName>
        <fullName evidence="11">4-methyl-5-beta-hydroxyethylthiazole kinase</fullName>
        <shortName evidence="11">TH kinase</shortName>
        <shortName evidence="11">Thz kinase</shortName>
    </alternativeName>
</protein>
<dbReference type="Gene3D" id="3.40.1190.20">
    <property type="match status" value="1"/>
</dbReference>
<gene>
    <name evidence="11" type="primary">thiM</name>
    <name evidence="12" type="ORF">C8N32_1255</name>
</gene>
<dbReference type="InterPro" id="IPR000417">
    <property type="entry name" value="Hyethyz_kinase"/>
</dbReference>
<evidence type="ECO:0000256" key="5">
    <source>
        <dbReference type="ARBA" id="ARBA00022723"/>
    </source>
</evidence>
<dbReference type="Pfam" id="PF02110">
    <property type="entry name" value="HK"/>
    <property type="match status" value="1"/>
</dbReference>
<keyword evidence="9 11" id="KW-0460">Magnesium</keyword>
<evidence type="ECO:0000256" key="8">
    <source>
        <dbReference type="ARBA" id="ARBA00022840"/>
    </source>
</evidence>
<keyword evidence="4 11" id="KW-0808">Transferase</keyword>
<feature type="binding site" evidence="11">
    <location>
        <position position="191"/>
    </location>
    <ligand>
        <name>substrate</name>
    </ligand>
</feature>
<dbReference type="EC" id="2.7.1.50" evidence="11"/>
<keyword evidence="7 11" id="KW-0418">Kinase</keyword>
<dbReference type="NCBIfam" id="NF006830">
    <property type="entry name" value="PRK09355.1"/>
    <property type="match status" value="1"/>
</dbReference>
<dbReference type="GO" id="GO:0000287">
    <property type="term" value="F:magnesium ion binding"/>
    <property type="evidence" value="ECO:0007669"/>
    <property type="project" value="UniProtKB-UniRule"/>
</dbReference>
<feature type="binding site" evidence="11">
    <location>
        <position position="118"/>
    </location>
    <ligand>
        <name>ATP</name>
        <dbReference type="ChEBI" id="CHEBI:30616"/>
    </ligand>
</feature>
<comment type="similarity">
    <text evidence="11">Belongs to the Thz kinase family.</text>
</comment>
<dbReference type="OrthoDB" id="8909021at2"/>
<dbReference type="SUPFAM" id="SSF53613">
    <property type="entry name" value="Ribokinase-like"/>
    <property type="match status" value="1"/>
</dbReference>
<comment type="pathway">
    <text evidence="3 11">Cofactor biosynthesis; thiamine diphosphate biosynthesis; 4-methyl-5-(2-phosphoethyl)-thiazole from 5-(2-hydroxyethyl)-4-methylthiazole: step 1/1.</text>
</comment>
<dbReference type="AlphaFoldDB" id="A0A2T5BNV0"/>
<evidence type="ECO:0000256" key="7">
    <source>
        <dbReference type="ARBA" id="ARBA00022777"/>
    </source>
</evidence>
<dbReference type="NCBIfam" id="TIGR00694">
    <property type="entry name" value="thiM"/>
    <property type="match status" value="1"/>
</dbReference>
<dbReference type="GO" id="GO:0004417">
    <property type="term" value="F:hydroxyethylthiazole kinase activity"/>
    <property type="evidence" value="ECO:0007669"/>
    <property type="project" value="UniProtKB-UniRule"/>
</dbReference>
<keyword evidence="10 11" id="KW-0784">Thiamine biosynthesis</keyword>
<dbReference type="PIRSF" id="PIRSF000513">
    <property type="entry name" value="Thz_kinase"/>
    <property type="match status" value="1"/>
</dbReference>
<proteinExistence type="inferred from homology"/>
<evidence type="ECO:0000256" key="10">
    <source>
        <dbReference type="ARBA" id="ARBA00022977"/>
    </source>
</evidence>
<dbReference type="RefSeq" id="WP_107893515.1">
    <property type="nucleotide sequence ID" value="NZ_NHSI01000012.1"/>
</dbReference>
<dbReference type="GO" id="GO:0009229">
    <property type="term" value="P:thiamine diphosphate biosynthetic process"/>
    <property type="evidence" value="ECO:0007669"/>
    <property type="project" value="UniProtKB-UniRule"/>
</dbReference>
<evidence type="ECO:0000256" key="9">
    <source>
        <dbReference type="ARBA" id="ARBA00022842"/>
    </source>
</evidence>
<comment type="catalytic activity">
    <reaction evidence="1 11">
        <text>5-(2-hydroxyethyl)-4-methylthiazole + ATP = 4-methyl-5-(2-phosphooxyethyl)-thiazole + ADP + H(+)</text>
        <dbReference type="Rhea" id="RHEA:24212"/>
        <dbReference type="ChEBI" id="CHEBI:15378"/>
        <dbReference type="ChEBI" id="CHEBI:17957"/>
        <dbReference type="ChEBI" id="CHEBI:30616"/>
        <dbReference type="ChEBI" id="CHEBI:58296"/>
        <dbReference type="ChEBI" id="CHEBI:456216"/>
        <dbReference type="EC" id="2.7.1.50"/>
    </reaction>
</comment>
<dbReference type="PRINTS" id="PR01099">
    <property type="entry name" value="HYETHTZKNASE"/>
</dbReference>
<dbReference type="GO" id="GO:0009228">
    <property type="term" value="P:thiamine biosynthetic process"/>
    <property type="evidence" value="ECO:0007669"/>
    <property type="project" value="UniProtKB-KW"/>
</dbReference>
<evidence type="ECO:0000256" key="1">
    <source>
        <dbReference type="ARBA" id="ARBA00001771"/>
    </source>
</evidence>
<feature type="binding site" evidence="11">
    <location>
        <position position="164"/>
    </location>
    <ligand>
        <name>ATP</name>
        <dbReference type="ChEBI" id="CHEBI:30616"/>
    </ligand>
</feature>
<accession>A0A2T5BNV0</accession>
<evidence type="ECO:0000313" key="12">
    <source>
        <dbReference type="EMBL" id="PTN00688.1"/>
    </source>
</evidence>
<dbReference type="GO" id="GO:0005524">
    <property type="term" value="F:ATP binding"/>
    <property type="evidence" value="ECO:0007669"/>
    <property type="project" value="UniProtKB-UniRule"/>
</dbReference>
<evidence type="ECO:0000256" key="2">
    <source>
        <dbReference type="ARBA" id="ARBA00001946"/>
    </source>
</evidence>
<keyword evidence="8 11" id="KW-0067">ATP-binding</keyword>
<comment type="function">
    <text evidence="11">Catalyzes the phosphorylation of the hydroxyl group of 4-methyl-5-beta-hydroxyethylthiazole (THZ).</text>
</comment>
<evidence type="ECO:0000313" key="13">
    <source>
        <dbReference type="Proteomes" id="UP000243859"/>
    </source>
</evidence>
<name>A0A2T5BNV0_9RHOB</name>
<comment type="cofactor">
    <cofactor evidence="2 11">
        <name>Mg(2+)</name>
        <dbReference type="ChEBI" id="CHEBI:18420"/>
    </cofactor>
</comment>
<evidence type="ECO:0000256" key="4">
    <source>
        <dbReference type="ARBA" id="ARBA00022679"/>
    </source>
</evidence>
<dbReference type="CDD" id="cd01170">
    <property type="entry name" value="THZ_kinase"/>
    <property type="match status" value="1"/>
</dbReference>
<evidence type="ECO:0000256" key="3">
    <source>
        <dbReference type="ARBA" id="ARBA00004868"/>
    </source>
</evidence>
<keyword evidence="5 11" id="KW-0479">Metal-binding</keyword>
<keyword evidence="6 11" id="KW-0547">Nucleotide-binding</keyword>
<keyword evidence="13" id="KW-1185">Reference proteome</keyword>
<evidence type="ECO:0000256" key="6">
    <source>
        <dbReference type="ARBA" id="ARBA00022741"/>
    </source>
</evidence>
<dbReference type="UniPathway" id="UPA00060">
    <property type="reaction ID" value="UER00139"/>
</dbReference>
<dbReference type="InterPro" id="IPR029056">
    <property type="entry name" value="Ribokinase-like"/>
</dbReference>
<dbReference type="HAMAP" id="MF_00228">
    <property type="entry name" value="Thz_kinase"/>
    <property type="match status" value="1"/>
</dbReference>
<sequence length="261" mass="26626">MEQPGYYLATLRANAPLMQNITNKVAQNIAANVQLAAGASPAMVDNRAESAPFAQLADALSINIGTPDPETAGAMMDAAQVMNDRGCPWVLDPVGVGITGYRRDLAARLVALRPTVIRGNASEILTLVGAEAAASGVDSGDTVEAAEGAARELALRTGKVVAVTGPVDHVTDGTRAILVENGHPLMPKVTALGCALSALVAAFLVRQPPLEATVAALAYYGLAGERAGAGAAGPGSFQVRFLDALHAITPEDLNAGAKVRA</sequence>
<dbReference type="Proteomes" id="UP000243859">
    <property type="component" value="Unassembled WGS sequence"/>
</dbReference>
<dbReference type="EMBL" id="QAAA01000025">
    <property type="protein sequence ID" value="PTN00688.1"/>
    <property type="molecule type" value="Genomic_DNA"/>
</dbReference>
<organism evidence="12 13">
    <name type="scientific">Rhodovulum imhoffii</name>
    <dbReference type="NCBI Taxonomy" id="365340"/>
    <lineage>
        <taxon>Bacteria</taxon>
        <taxon>Pseudomonadati</taxon>
        <taxon>Pseudomonadota</taxon>
        <taxon>Alphaproteobacteria</taxon>
        <taxon>Rhodobacterales</taxon>
        <taxon>Paracoccaceae</taxon>
        <taxon>Rhodovulum</taxon>
    </lineage>
</organism>
<feature type="binding site" evidence="11">
    <location>
        <position position="43"/>
    </location>
    <ligand>
        <name>substrate</name>
    </ligand>
</feature>